<sequence length="261" mass="29464">MKHVFIIERRNRNPLVLSPFHARKEMNPSAMDEGMEIVVSRIFPSSFMDECLRTAYRDVDGYVSAWVADKRYIPRMLISAVVFLVAYFVMSIALRDPLPIIDELLIGIAATALTWRYLARRDSGSLQLTQTRLRLKQALSSADVVESSFIAAVTDYLDEAASLDTLTLSDRIFGHDGFGSLKEPDASLPGLAQEFREVLESWILLNDKNMARRLSEVRTATTEKKMIRVSSALVHDALHQQLDLPLLSLMCALDSMARTRE</sequence>
<dbReference type="Proteomes" id="UP000007939">
    <property type="component" value="Chromosome"/>
</dbReference>
<dbReference type="HOGENOM" id="CLU_092804_0_0_12"/>
<dbReference type="KEGG" id="scc:Spico_1016"/>
<feature type="transmembrane region" description="Helical" evidence="1">
    <location>
        <begin position="76"/>
        <end position="94"/>
    </location>
</feature>
<keyword evidence="1" id="KW-1133">Transmembrane helix</keyword>
<evidence type="ECO:0000256" key="1">
    <source>
        <dbReference type="SAM" id="Phobius"/>
    </source>
</evidence>
<dbReference type="AlphaFoldDB" id="F4GJH3"/>
<keyword evidence="3" id="KW-1185">Reference proteome</keyword>
<dbReference type="OrthoDB" id="371309at2"/>
<dbReference type="EMBL" id="CP002659">
    <property type="protein sequence ID" value="AEC02238.1"/>
    <property type="molecule type" value="Genomic_DNA"/>
</dbReference>
<reference evidence="3" key="1">
    <citation type="submission" date="2011-04" db="EMBL/GenBank/DDBJ databases">
        <title>The complete genome of Spirochaeta coccoides DSM 17374.</title>
        <authorList>
            <person name="Lucas S."/>
            <person name="Copeland A."/>
            <person name="Lapidus A."/>
            <person name="Bruce D."/>
            <person name="Goodwin L."/>
            <person name="Pitluck S."/>
            <person name="Peters L."/>
            <person name="Kyrpides N."/>
            <person name="Mavromatis K."/>
            <person name="Pagani I."/>
            <person name="Ivanova N."/>
            <person name="Ovchinnikova G."/>
            <person name="Lu M."/>
            <person name="Detter J.C."/>
            <person name="Tapia R."/>
            <person name="Han C."/>
            <person name="Land M."/>
            <person name="Hauser L."/>
            <person name="Markowitz V."/>
            <person name="Cheng J.-F."/>
            <person name="Hugenholtz P."/>
            <person name="Woyke T."/>
            <person name="Wu D."/>
            <person name="Spring S."/>
            <person name="Schroeder M."/>
            <person name="Brambilla E."/>
            <person name="Klenk H.-P."/>
            <person name="Eisen J.A."/>
        </authorList>
    </citation>
    <scope>NUCLEOTIDE SEQUENCE [LARGE SCALE GENOMIC DNA]</scope>
    <source>
        <strain evidence="3">ATCC BAA-1237 / DSM 17374 / SPN1</strain>
    </source>
</reference>
<dbReference type="STRING" id="760011.Spico_1016"/>
<proteinExistence type="predicted"/>
<protein>
    <submittedName>
        <fullName evidence="2">Uncharacterized protein</fullName>
    </submittedName>
</protein>
<keyword evidence="1" id="KW-0472">Membrane</keyword>
<reference evidence="2 3" key="2">
    <citation type="journal article" date="2012" name="Stand. Genomic Sci.">
        <title>Complete genome sequence of the termite hindgut bacterium Spirochaeta coccoides type strain (SPN1(T)), reclassification in the genus Sphaerochaeta as Sphaerochaeta coccoides comb. nov. and emendations of the family Spirochaetaceae and the genus Sphaerochaeta.</title>
        <authorList>
            <person name="Abt B."/>
            <person name="Han C."/>
            <person name="Scheuner C."/>
            <person name="Lu M."/>
            <person name="Lapidus A."/>
            <person name="Nolan M."/>
            <person name="Lucas S."/>
            <person name="Hammon N."/>
            <person name="Deshpande S."/>
            <person name="Cheng J.F."/>
            <person name="Tapia R."/>
            <person name="Goodwin L.A."/>
            <person name="Pitluck S."/>
            <person name="Liolios K."/>
            <person name="Pagani I."/>
            <person name="Ivanova N."/>
            <person name="Mavromatis K."/>
            <person name="Mikhailova N."/>
            <person name="Huntemann M."/>
            <person name="Pati A."/>
            <person name="Chen A."/>
            <person name="Palaniappan K."/>
            <person name="Land M."/>
            <person name="Hauser L."/>
            <person name="Brambilla E.M."/>
            <person name="Rohde M."/>
            <person name="Spring S."/>
            <person name="Gronow S."/>
            <person name="Goker M."/>
            <person name="Woyke T."/>
            <person name="Bristow J."/>
            <person name="Eisen J.A."/>
            <person name="Markowitz V."/>
            <person name="Hugenholtz P."/>
            <person name="Kyrpides N.C."/>
            <person name="Klenk H.P."/>
            <person name="Detter J.C."/>
        </authorList>
    </citation>
    <scope>NUCLEOTIDE SEQUENCE [LARGE SCALE GENOMIC DNA]</scope>
    <source>
        <strain evidence="3">ATCC BAA-1237 / DSM 17374 / SPN1</strain>
    </source>
</reference>
<dbReference type="RefSeq" id="WP_013739633.1">
    <property type="nucleotide sequence ID" value="NC_015436.1"/>
</dbReference>
<gene>
    <name evidence="2" type="ordered locus">Spico_1016</name>
</gene>
<accession>F4GJH3</accession>
<dbReference type="eggNOG" id="ENOG50348FB">
    <property type="taxonomic scope" value="Bacteria"/>
</dbReference>
<organism evidence="2 3">
    <name type="scientific">Parasphaerochaeta coccoides (strain ATCC BAA-1237 / DSM 17374 / SPN1)</name>
    <name type="common">Sphaerochaeta coccoides</name>
    <dbReference type="NCBI Taxonomy" id="760011"/>
    <lineage>
        <taxon>Bacteria</taxon>
        <taxon>Pseudomonadati</taxon>
        <taxon>Spirochaetota</taxon>
        <taxon>Spirochaetia</taxon>
        <taxon>Spirochaetales</taxon>
        <taxon>Sphaerochaetaceae</taxon>
        <taxon>Parasphaerochaeta</taxon>
    </lineage>
</organism>
<keyword evidence="1" id="KW-0812">Transmembrane</keyword>
<evidence type="ECO:0000313" key="2">
    <source>
        <dbReference type="EMBL" id="AEC02238.1"/>
    </source>
</evidence>
<name>F4GJH3_PARC1</name>
<evidence type="ECO:0000313" key="3">
    <source>
        <dbReference type="Proteomes" id="UP000007939"/>
    </source>
</evidence>